<dbReference type="GO" id="GO:0005737">
    <property type="term" value="C:cytoplasm"/>
    <property type="evidence" value="ECO:0007669"/>
    <property type="project" value="TreeGrafter"/>
</dbReference>
<dbReference type="SUPFAM" id="SSF52540">
    <property type="entry name" value="P-loop containing nucleoside triphosphate hydrolases"/>
    <property type="match status" value="1"/>
</dbReference>
<protein>
    <submittedName>
        <fullName evidence="2">ATP-dependent DNA helicase RecQ</fullName>
    </submittedName>
</protein>
<dbReference type="GO" id="GO:0009378">
    <property type="term" value="F:four-way junction helicase activity"/>
    <property type="evidence" value="ECO:0007669"/>
    <property type="project" value="TreeGrafter"/>
</dbReference>
<evidence type="ECO:0000313" key="3">
    <source>
        <dbReference type="Proteomes" id="UP000029226"/>
    </source>
</evidence>
<reference evidence="2 3" key="1">
    <citation type="journal article" date="2014" name="Genome Announc.">
        <title>Draft Genome Sequences of Marine Flavobacterium Nonlabens Strains NR17, NR24, NR27, NR32, NR33, and Ara13.</title>
        <authorList>
            <person name="Nakanishi M."/>
            <person name="Meirelles P."/>
            <person name="Suzuki R."/>
            <person name="Takatani N."/>
            <person name="Mino S."/>
            <person name="Suda W."/>
            <person name="Oshima K."/>
            <person name="Hattori M."/>
            <person name="Ohkuma M."/>
            <person name="Hosokawa M."/>
            <person name="Miyashita K."/>
            <person name="Thompson F.L."/>
            <person name="Niwa A."/>
            <person name="Sawabe T."/>
            <person name="Sawabe T."/>
        </authorList>
    </citation>
    <scope>NUCLEOTIDE SEQUENCE [LARGE SCALE GENOMIC DNA]</scope>
    <source>
        <strain evidence="3">JCM19314</strain>
    </source>
</reference>
<dbReference type="PROSITE" id="PS51194">
    <property type="entry name" value="HELICASE_CTER"/>
    <property type="match status" value="1"/>
</dbReference>
<dbReference type="GO" id="GO:0000724">
    <property type="term" value="P:double-strand break repair via homologous recombination"/>
    <property type="evidence" value="ECO:0007669"/>
    <property type="project" value="TreeGrafter"/>
</dbReference>
<evidence type="ECO:0000259" key="1">
    <source>
        <dbReference type="PROSITE" id="PS51194"/>
    </source>
</evidence>
<sequence>MREAKEIIVATSAFGMGVDKDNVKTVIHYNISDSLENYVQEAGRAGRDERIQAKCYILFSDEDLNKHFSLLQQTKLNHKEIKDIWRAIKGQAKYRSKISQSALEIAKKSGWDSEMLDLETKVKTAISALENQGFLTRSLNTPRVFADSLLVKSFGSGQDILRSSKRITEEDKKDCATILKGLITYRETRVDYLAAITQLNVHRIQDVIRMLRDHAILGDAKDLTAFLNILQSKNSSAKILERVTKVEKALVAQIKSNKITIPLRELNQRLLDDGVIESNVEHIRLILTYWDKNRFVKKSRKDKEKDIYEISIYNKDRLLEDIKWRHTLTLSTFDYLDNLAKTNAKHQGKKEEVPVSFSLMELRDSNQFMGGNSLKKILKSMSYVYYS</sequence>
<comment type="caution">
    <text evidence="2">The sequence shown here is derived from an EMBL/GenBank/DDBJ whole genome shotgun (WGS) entry which is preliminary data.</text>
</comment>
<feature type="domain" description="Helicase C-terminal" evidence="1">
    <location>
        <begin position="1"/>
        <end position="89"/>
    </location>
</feature>
<accession>A0A090QG59</accession>
<gene>
    <name evidence="2" type="ORF">JCM19314_1821</name>
</gene>
<dbReference type="InterPro" id="IPR027417">
    <property type="entry name" value="P-loop_NTPase"/>
</dbReference>
<keyword evidence="2" id="KW-0067">ATP-binding</keyword>
<dbReference type="EMBL" id="BBMM01000006">
    <property type="protein sequence ID" value="GAL00784.1"/>
    <property type="molecule type" value="Genomic_DNA"/>
</dbReference>
<dbReference type="AlphaFoldDB" id="A0A090QG59"/>
<dbReference type="GO" id="GO:0005694">
    <property type="term" value="C:chromosome"/>
    <property type="evidence" value="ECO:0007669"/>
    <property type="project" value="TreeGrafter"/>
</dbReference>
<dbReference type="Gene3D" id="3.40.50.300">
    <property type="entry name" value="P-loop containing nucleotide triphosphate hydrolases"/>
    <property type="match status" value="1"/>
</dbReference>
<keyword evidence="2" id="KW-0547">Nucleotide-binding</keyword>
<name>A0A090QG59_NONUL</name>
<dbReference type="PANTHER" id="PTHR13710">
    <property type="entry name" value="DNA HELICASE RECQ FAMILY MEMBER"/>
    <property type="match status" value="1"/>
</dbReference>
<dbReference type="PANTHER" id="PTHR13710:SF120">
    <property type="entry name" value="BIFUNCTIONAL 3'-5' EXONUCLEASE_ATP-DEPENDENT HELICASE WRN"/>
    <property type="match status" value="1"/>
</dbReference>
<evidence type="ECO:0000313" key="2">
    <source>
        <dbReference type="EMBL" id="GAL00784.1"/>
    </source>
</evidence>
<dbReference type="InterPro" id="IPR001650">
    <property type="entry name" value="Helicase_C-like"/>
</dbReference>
<keyword evidence="2" id="KW-0347">Helicase</keyword>
<keyword evidence="2" id="KW-0378">Hydrolase</keyword>
<proteinExistence type="predicted"/>
<dbReference type="Proteomes" id="UP000029226">
    <property type="component" value="Unassembled WGS sequence"/>
</dbReference>
<dbReference type="Pfam" id="PF00271">
    <property type="entry name" value="Helicase_C"/>
    <property type="match status" value="1"/>
</dbReference>
<dbReference type="GO" id="GO:0043138">
    <property type="term" value="F:3'-5' DNA helicase activity"/>
    <property type="evidence" value="ECO:0007669"/>
    <property type="project" value="TreeGrafter"/>
</dbReference>
<organism evidence="2 3">
    <name type="scientific">Nonlabens ulvanivorans</name>
    <name type="common">Persicivirga ulvanivorans</name>
    <dbReference type="NCBI Taxonomy" id="906888"/>
    <lineage>
        <taxon>Bacteria</taxon>
        <taxon>Pseudomonadati</taxon>
        <taxon>Bacteroidota</taxon>
        <taxon>Flavobacteriia</taxon>
        <taxon>Flavobacteriales</taxon>
        <taxon>Flavobacteriaceae</taxon>
        <taxon>Nonlabens</taxon>
    </lineage>
</organism>